<protein>
    <submittedName>
        <fullName evidence="1">Uncharacterized protein</fullName>
    </submittedName>
</protein>
<dbReference type="AlphaFoldDB" id="X1HIA1"/>
<gene>
    <name evidence="1" type="ORF">S03H2_45294</name>
</gene>
<evidence type="ECO:0000313" key="1">
    <source>
        <dbReference type="EMBL" id="GAH69881.1"/>
    </source>
</evidence>
<reference evidence="1" key="1">
    <citation type="journal article" date="2014" name="Front. Microbiol.">
        <title>High frequency of phylogenetically diverse reductive dehalogenase-homologous genes in deep subseafloor sedimentary metagenomes.</title>
        <authorList>
            <person name="Kawai M."/>
            <person name="Futagami T."/>
            <person name="Toyoda A."/>
            <person name="Takaki Y."/>
            <person name="Nishi S."/>
            <person name="Hori S."/>
            <person name="Arai W."/>
            <person name="Tsubouchi T."/>
            <person name="Morono Y."/>
            <person name="Uchiyama I."/>
            <person name="Ito T."/>
            <person name="Fujiyama A."/>
            <person name="Inagaki F."/>
            <person name="Takami H."/>
        </authorList>
    </citation>
    <scope>NUCLEOTIDE SEQUENCE</scope>
    <source>
        <strain evidence="1">Expedition CK06-06</strain>
    </source>
</reference>
<feature type="non-terminal residue" evidence="1">
    <location>
        <position position="1"/>
    </location>
</feature>
<name>X1HIA1_9ZZZZ</name>
<dbReference type="EMBL" id="BARU01028376">
    <property type="protein sequence ID" value="GAH69881.1"/>
    <property type="molecule type" value="Genomic_DNA"/>
</dbReference>
<accession>X1HIA1</accession>
<dbReference type="InterPro" id="IPR029058">
    <property type="entry name" value="AB_hydrolase_fold"/>
</dbReference>
<proteinExistence type="predicted"/>
<comment type="caution">
    <text evidence="1">The sequence shown here is derived from an EMBL/GenBank/DDBJ whole genome shotgun (WGS) entry which is preliminary data.</text>
</comment>
<sequence>HFDLDELRAAVAPRSLLCIEPLDHLKRPLSSVEAKREYDLVRRAFRALGAPKAFRLLAGPMDL</sequence>
<organism evidence="1">
    <name type="scientific">marine sediment metagenome</name>
    <dbReference type="NCBI Taxonomy" id="412755"/>
    <lineage>
        <taxon>unclassified sequences</taxon>
        <taxon>metagenomes</taxon>
        <taxon>ecological metagenomes</taxon>
    </lineage>
</organism>
<dbReference type="Gene3D" id="3.40.50.1820">
    <property type="entry name" value="alpha/beta hydrolase"/>
    <property type="match status" value="1"/>
</dbReference>